<evidence type="ECO:0000256" key="1">
    <source>
        <dbReference type="ARBA" id="ARBA00022658"/>
    </source>
</evidence>
<reference evidence="6 7" key="1">
    <citation type="submission" date="2018-12" db="EMBL/GenBank/DDBJ databases">
        <title>Complete Genome Sequence of the Corallopyronin A producing Myxobacterium Corallococcus coralloides B035.</title>
        <authorList>
            <person name="Bouhired S.M."/>
            <person name="Rupp O."/>
            <person name="Blom J."/>
            <person name="Schaeberle T.F."/>
            <person name="Kehraus S."/>
            <person name="Schiefer A."/>
            <person name="Pfarr K."/>
            <person name="Goesmann A."/>
            <person name="Hoerauf A."/>
            <person name="Koenig G.M."/>
        </authorList>
    </citation>
    <scope>NUCLEOTIDE SEQUENCE [LARGE SCALE GENOMIC DNA]</scope>
    <source>
        <strain evidence="6 7">B035</strain>
    </source>
</reference>
<keyword evidence="2" id="KW-0677">Repeat</keyword>
<dbReference type="PROSITE" id="PS50012">
    <property type="entry name" value="RCC1_3"/>
    <property type="match status" value="10"/>
</dbReference>
<organism evidence="6 7">
    <name type="scientific">Corallococcus coralloides</name>
    <name type="common">Myxococcus coralloides</name>
    <dbReference type="NCBI Taxonomy" id="184914"/>
    <lineage>
        <taxon>Bacteria</taxon>
        <taxon>Pseudomonadati</taxon>
        <taxon>Myxococcota</taxon>
        <taxon>Myxococcia</taxon>
        <taxon>Myxococcales</taxon>
        <taxon>Cystobacterineae</taxon>
        <taxon>Myxococcaceae</taxon>
        <taxon>Corallococcus</taxon>
    </lineage>
</organism>
<dbReference type="RefSeq" id="WP_128800134.1">
    <property type="nucleotide sequence ID" value="NZ_CP034669.1"/>
</dbReference>
<proteinExistence type="predicted"/>
<gene>
    <name evidence="6" type="ORF">EJ065_7574</name>
</gene>
<sequence length="1198" mass="124038">MKRASLHCLLGALLVLLCAGTGCDSGPSPSASDGPGTVRAQSQVAVSIGAQDVFSEASKGRVSALGFSYQDVARIRVDVSEQGADGAAYFRDFNLTGTGGTWAGLLPFLPKDQPLTFSARALDASGALLFAGTLDQTLHQDRETLTIPLSPSNDGALISLPRIRQVRVPSAFRSEQPGTITFAVESTAGSPLTYAFTSGGGDFSAGGTLTPQTPAVAFVGQYTPPTVSTETVFTHTVTVTNAAGHSVRTTFSTRVFPLETSSGVLDTRIAVLFNPVIQGLNGQREGDAVTFTATVSDDGPAGALTYDWDFTPTGAPPEPLPGFTGATNLSVLQPYTAALTGTVTLKVTDGDSGTTTLIYNLLAGQFPDQPVVPPGPDDVQSLLTATAHTCALTRDGAVRCWGSSSHGQLGYGNTDTVGDNEVPFQAGAVPLQGKARQLAVGGTHSCALMEGGWVRCWGRNDFGQLGYGHTRAVGDDEPVVRVGYVNLGGAALRITAGNEHTCAVMASGAVRCWGRNQSGQLGQPNKGPLGDDEPPSQAGDVNLGGATATDIVAGQDHTCAVLSTGKFLCWGRNTLGQLGYAHRDTIGDNEAPGSQVPQPTVGEVVQLSAGTNHTCAVFKSGEAKCWGANQLGQNGTGDRVGTQTAACTEYSTSSSGCQYTLLAHQRALNFGPGVKPVQVVAGGNHSCALLDSGAVRCWGFNSHGRLGNGNRSTRWTPGDNVDLGGTAAVQLSAGVHSSCAALSNGKARCWGRNQAGQLGLGHTTDVGDNESPNKVGDIRLTEAGAPVAATPASSSQVIWAGGGVRHTCVLEQGGDVRCWGASDGGQLGQGSTLSIGDDEQPYVAGPVPLGVKATALSVGGYHACVLHDGGKVRCWGHNGFGQLGYGHTRNIGDDELPSQAGDVPLSAPVVQISAGVVHTCAVMATGSVRCWGQGYDGQLGYGWRDTYTDASKVVDVNLGGFTAKSVAAAAKHTCALLTNGKLLCWGDNALGQLGYGHLDHMFSPNPQAQVTPGGKLVSQLSVSNHGTCAMLQDRTAMCWGSAFYGQTGTGTPSTRTECLEYGGWKSCPYRLLPSQTILGLTTPYAHWLEQVSPGAEHVCVKYNSKPRCWGYNAFGQLGNNNTANRTTPGPDVELGAFVDLLSPSLGNHTCARHWSNAMQCWGENTHGQLGYGNTTHVGTASTQVNAFGVVQYLPPDAL</sequence>
<dbReference type="PROSITE" id="PS51257">
    <property type="entry name" value="PROKAR_LIPOPROTEIN"/>
    <property type="match status" value="1"/>
</dbReference>
<feature type="domain" description="RCC1-like" evidence="5">
    <location>
        <begin position="793"/>
        <end position="1128"/>
    </location>
</feature>
<feature type="signal peptide" evidence="4">
    <location>
        <begin position="1"/>
        <end position="24"/>
    </location>
</feature>
<protein>
    <submittedName>
        <fullName evidence="6">RCC1 repeat-containing protein</fullName>
    </submittedName>
</protein>
<dbReference type="AlphaFoldDB" id="A0A410S4M0"/>
<dbReference type="Pfam" id="PF25390">
    <property type="entry name" value="WD40_RLD"/>
    <property type="match status" value="2"/>
</dbReference>
<dbReference type="PRINTS" id="PR00633">
    <property type="entry name" value="RCCNDNSATION"/>
</dbReference>
<dbReference type="InterPro" id="IPR009091">
    <property type="entry name" value="RCC1/BLIP-II"/>
</dbReference>
<dbReference type="GO" id="GO:0005737">
    <property type="term" value="C:cytoplasm"/>
    <property type="evidence" value="ECO:0007669"/>
    <property type="project" value="TreeGrafter"/>
</dbReference>
<dbReference type="GO" id="GO:0005085">
    <property type="term" value="F:guanyl-nucleotide exchange factor activity"/>
    <property type="evidence" value="ECO:0007669"/>
    <property type="project" value="TreeGrafter"/>
</dbReference>
<feature type="chain" id="PRO_5019448643" evidence="4">
    <location>
        <begin position="25"/>
        <end position="1198"/>
    </location>
</feature>
<dbReference type="Proteomes" id="UP000288758">
    <property type="component" value="Chromosome"/>
</dbReference>
<evidence type="ECO:0000256" key="4">
    <source>
        <dbReference type="SAM" id="SignalP"/>
    </source>
</evidence>
<keyword evidence="4" id="KW-0732">Signal</keyword>
<feature type="domain" description="RCC1-like" evidence="5">
    <location>
        <begin position="377"/>
        <end position="640"/>
    </location>
</feature>
<name>A0A410S4M0_CORCK</name>
<dbReference type="InterPro" id="IPR013783">
    <property type="entry name" value="Ig-like_fold"/>
</dbReference>
<dbReference type="Gene3D" id="2.130.10.30">
    <property type="entry name" value="Regulator of chromosome condensation 1/beta-lactamase-inhibitor protein II"/>
    <property type="match status" value="4"/>
</dbReference>
<dbReference type="InterPro" id="IPR051553">
    <property type="entry name" value="Ran_GTPase-activating"/>
</dbReference>
<keyword evidence="1" id="KW-0344">Guanine-nucleotide releasing factor</keyword>
<dbReference type="InterPro" id="IPR000408">
    <property type="entry name" value="Reg_chr_condens"/>
</dbReference>
<dbReference type="EMBL" id="CP034669">
    <property type="protein sequence ID" value="QAT89090.1"/>
    <property type="molecule type" value="Genomic_DNA"/>
</dbReference>
<dbReference type="PANTHER" id="PTHR45982">
    <property type="entry name" value="REGULATOR OF CHROMOSOME CONDENSATION"/>
    <property type="match status" value="1"/>
</dbReference>
<feature type="region of interest" description="Disordered" evidence="3">
    <location>
        <begin position="517"/>
        <end position="543"/>
    </location>
</feature>
<dbReference type="InterPro" id="IPR058923">
    <property type="entry name" value="RCC1-like_dom"/>
</dbReference>
<dbReference type="PANTHER" id="PTHR45982:SF1">
    <property type="entry name" value="REGULATOR OF CHROMOSOME CONDENSATION"/>
    <property type="match status" value="1"/>
</dbReference>
<evidence type="ECO:0000313" key="6">
    <source>
        <dbReference type="EMBL" id="QAT89090.1"/>
    </source>
</evidence>
<evidence type="ECO:0000256" key="3">
    <source>
        <dbReference type="SAM" id="MobiDB-lite"/>
    </source>
</evidence>
<evidence type="ECO:0000256" key="2">
    <source>
        <dbReference type="ARBA" id="ARBA00022737"/>
    </source>
</evidence>
<dbReference type="Gene3D" id="2.60.40.10">
    <property type="entry name" value="Immunoglobulins"/>
    <property type="match status" value="1"/>
</dbReference>
<accession>A0A410S4M0</accession>
<dbReference type="Pfam" id="PF13540">
    <property type="entry name" value="RCC1_2"/>
    <property type="match status" value="2"/>
</dbReference>
<evidence type="ECO:0000259" key="5">
    <source>
        <dbReference type="Pfam" id="PF25390"/>
    </source>
</evidence>
<dbReference type="SUPFAM" id="SSF50985">
    <property type="entry name" value="RCC1/BLIP-II"/>
    <property type="match status" value="2"/>
</dbReference>
<evidence type="ECO:0000313" key="7">
    <source>
        <dbReference type="Proteomes" id="UP000288758"/>
    </source>
</evidence>